<dbReference type="EMBL" id="LXWW01000289">
    <property type="protein sequence ID" value="OAO14079.1"/>
    <property type="molecule type" value="Genomic_DNA"/>
</dbReference>
<evidence type="ECO:0000256" key="1">
    <source>
        <dbReference type="ARBA" id="ARBA00022490"/>
    </source>
</evidence>
<feature type="domain" description="RRM" evidence="8">
    <location>
        <begin position="166"/>
        <end position="244"/>
    </location>
</feature>
<dbReference type="Pfam" id="PF12353">
    <property type="entry name" value="eIF3g"/>
    <property type="match status" value="1"/>
</dbReference>
<dbReference type="PROSITE" id="PS50102">
    <property type="entry name" value="RRM"/>
    <property type="match status" value="1"/>
</dbReference>
<dbReference type="STRING" id="478820.A0A196SDJ6"/>
<evidence type="ECO:0000256" key="7">
    <source>
        <dbReference type="SAM" id="MobiDB-lite"/>
    </source>
</evidence>
<protein>
    <recommendedName>
        <fullName evidence="5">Eukaryotic translation initiation factor 3 subunit G</fullName>
        <shortName evidence="5">eIF3g</shortName>
    </recommendedName>
    <alternativeName>
        <fullName evidence="5">Eukaryotic translation initiation factor 3 RNA-binding subunit</fullName>
        <shortName evidence="5">eIF-3 RNA-binding subunit</shortName>
    </alternativeName>
    <alternativeName>
        <fullName evidence="5">Eukaryotic translation initiation factor 3 subunit 4</fullName>
    </alternativeName>
</protein>
<dbReference type="SMART" id="SM00360">
    <property type="entry name" value="RRM"/>
    <property type="match status" value="1"/>
</dbReference>
<evidence type="ECO:0000256" key="2">
    <source>
        <dbReference type="ARBA" id="ARBA00022540"/>
    </source>
</evidence>
<accession>A0A196SDJ6</accession>
<comment type="function">
    <text evidence="5">RNA-binding component of the eukaryotic translation initiation factor 3 (eIF-3) complex, which is involved in protein synthesis of a specialized repertoire of mRNAs and, together with other initiation factors, stimulates binding of mRNA and methionyl-tRNAi to the 40S ribosome. The eIF-3 complex specifically targets and initiates translation of a subset of mRNAs involved in cell proliferation. This subunit can bind 18S rRNA.</text>
</comment>
<evidence type="ECO:0000256" key="4">
    <source>
        <dbReference type="ARBA" id="ARBA00022917"/>
    </source>
</evidence>
<dbReference type="OrthoDB" id="1749473at2759"/>
<evidence type="ECO:0000256" key="6">
    <source>
        <dbReference type="PROSITE-ProRule" id="PRU00176"/>
    </source>
</evidence>
<evidence type="ECO:0000256" key="3">
    <source>
        <dbReference type="ARBA" id="ARBA00022884"/>
    </source>
</evidence>
<dbReference type="InterPro" id="IPR035979">
    <property type="entry name" value="RBD_domain_sf"/>
</dbReference>
<dbReference type="HAMAP" id="MF_03006">
    <property type="entry name" value="eIF3g"/>
    <property type="match status" value="1"/>
</dbReference>
<evidence type="ECO:0000256" key="5">
    <source>
        <dbReference type="HAMAP-Rule" id="MF_03006"/>
    </source>
</evidence>
<dbReference type="InterPro" id="IPR017334">
    <property type="entry name" value="eIF3_g"/>
</dbReference>
<dbReference type="SUPFAM" id="SSF54928">
    <property type="entry name" value="RNA-binding domain, RBD"/>
    <property type="match status" value="1"/>
</dbReference>
<gene>
    <name evidence="9" type="ORF">AV274_4257</name>
</gene>
<keyword evidence="10" id="KW-1185">Reference proteome</keyword>
<keyword evidence="4 5" id="KW-0648">Protein biosynthesis</keyword>
<dbReference type="CDD" id="cd12408">
    <property type="entry name" value="RRM_eIF3G_like"/>
    <property type="match status" value="1"/>
</dbReference>
<keyword evidence="2 5" id="KW-0396">Initiation factor</keyword>
<keyword evidence="1 5" id="KW-0963">Cytoplasm</keyword>
<dbReference type="PANTHER" id="PTHR10352">
    <property type="entry name" value="EUKARYOTIC TRANSLATION INITIATION FACTOR 3 SUBUNIT G"/>
    <property type="match status" value="1"/>
</dbReference>
<dbReference type="InterPro" id="IPR000504">
    <property type="entry name" value="RRM_dom"/>
</dbReference>
<dbReference type="GO" id="GO:0033290">
    <property type="term" value="C:eukaryotic 48S preinitiation complex"/>
    <property type="evidence" value="ECO:0007669"/>
    <property type="project" value="UniProtKB-UniRule"/>
</dbReference>
<comment type="subcellular location">
    <subcellularLocation>
        <location evidence="5">Cytoplasm</location>
    </subcellularLocation>
</comment>
<proteinExistence type="inferred from homology"/>
<evidence type="ECO:0000313" key="9">
    <source>
        <dbReference type="EMBL" id="OAO14079.1"/>
    </source>
</evidence>
<dbReference type="GO" id="GO:0003723">
    <property type="term" value="F:RNA binding"/>
    <property type="evidence" value="ECO:0007669"/>
    <property type="project" value="UniProtKB-UniRule"/>
</dbReference>
<dbReference type="GO" id="GO:0016282">
    <property type="term" value="C:eukaryotic 43S preinitiation complex"/>
    <property type="evidence" value="ECO:0007669"/>
    <property type="project" value="UniProtKB-UniRule"/>
</dbReference>
<dbReference type="GO" id="GO:0003743">
    <property type="term" value="F:translation initiation factor activity"/>
    <property type="evidence" value="ECO:0007669"/>
    <property type="project" value="UniProtKB-UniRule"/>
</dbReference>
<evidence type="ECO:0000313" key="10">
    <source>
        <dbReference type="Proteomes" id="UP000078348"/>
    </source>
</evidence>
<dbReference type="GO" id="GO:0001732">
    <property type="term" value="P:formation of cytoplasmic translation initiation complex"/>
    <property type="evidence" value="ECO:0007669"/>
    <property type="project" value="UniProtKB-UniRule"/>
</dbReference>
<dbReference type="InterPro" id="IPR012677">
    <property type="entry name" value="Nucleotide-bd_a/b_plait_sf"/>
</dbReference>
<reference evidence="9 10" key="1">
    <citation type="submission" date="2016-05" db="EMBL/GenBank/DDBJ databases">
        <title>Nuclear genome of Blastocystis sp. subtype 1 NandII.</title>
        <authorList>
            <person name="Gentekaki E."/>
            <person name="Curtis B."/>
            <person name="Stairs C."/>
            <person name="Eme L."/>
            <person name="Herman E."/>
            <person name="Klimes V."/>
            <person name="Arias M.C."/>
            <person name="Elias M."/>
            <person name="Hilliou F."/>
            <person name="Klute M."/>
            <person name="Malik S.-B."/>
            <person name="Pightling A."/>
            <person name="Rachubinski R."/>
            <person name="Salas D."/>
            <person name="Schlacht A."/>
            <person name="Suga H."/>
            <person name="Archibald J."/>
            <person name="Ball S.G."/>
            <person name="Clark G."/>
            <person name="Dacks J."/>
            <person name="Van Der Giezen M."/>
            <person name="Tsaousis A."/>
            <person name="Roger A."/>
        </authorList>
    </citation>
    <scope>NUCLEOTIDE SEQUENCE [LARGE SCALE GENOMIC DNA]</scope>
    <source>
        <strain evidence="10">ATCC 50177 / NandII</strain>
    </source>
</reference>
<dbReference type="InterPro" id="IPR034240">
    <property type="entry name" value="eIF3G_RRM"/>
</dbReference>
<dbReference type="GO" id="GO:0005852">
    <property type="term" value="C:eukaryotic translation initiation factor 3 complex"/>
    <property type="evidence" value="ECO:0007669"/>
    <property type="project" value="UniProtKB-UniRule"/>
</dbReference>
<dbReference type="Pfam" id="PF00076">
    <property type="entry name" value="RRM_1"/>
    <property type="match status" value="1"/>
</dbReference>
<organism evidence="9 10">
    <name type="scientific">Blastocystis sp. subtype 1 (strain ATCC 50177 / NandII)</name>
    <dbReference type="NCBI Taxonomy" id="478820"/>
    <lineage>
        <taxon>Eukaryota</taxon>
        <taxon>Sar</taxon>
        <taxon>Stramenopiles</taxon>
        <taxon>Bigyra</taxon>
        <taxon>Opalozoa</taxon>
        <taxon>Opalinata</taxon>
        <taxon>Blastocystidae</taxon>
        <taxon>Blastocystis</taxon>
    </lineage>
</organism>
<comment type="subunit">
    <text evidence="5">Component of the eukaryotic translation initiation factor 3 (eIF-3) complex.</text>
</comment>
<sequence length="265" mass="30349">MPAEETKLPEPTKTTDENGITTIVSWKYNADKQRVKVTKRVKLVEKKEMVLKRVLERSKIVPFNLPKGGNEGVTLQAVEEIHMEKPGHAEKKEEGLKPSGGSFTCRYCKGPHMSMRCPYREMFMSKEQPKEEKPAAAAPRTEGRYVPPSMRKTSEKTAEYREEESYGVRVSNLAEDVTEMQLRDLFSKCGHITRARVITDFETKRSRGFAFVNYDTKEEAQRAIDMFNGYAINHLILSVSFAEKKKPTTRYTSGYGKALPQNQRR</sequence>
<comment type="caution">
    <text evidence="9">The sequence shown here is derived from an EMBL/GenBank/DDBJ whole genome shotgun (WGS) entry which is preliminary data.</text>
</comment>
<dbReference type="InterPro" id="IPR024675">
    <property type="entry name" value="eIF3g_N"/>
</dbReference>
<dbReference type="Proteomes" id="UP000078348">
    <property type="component" value="Unassembled WGS sequence"/>
</dbReference>
<keyword evidence="3 6" id="KW-0694">RNA-binding</keyword>
<comment type="similarity">
    <text evidence="5">Belongs to the eIF-3 subunit G family.</text>
</comment>
<dbReference type="PIRSF" id="PIRSF037949">
    <property type="entry name" value="Transl_init_eIF-3_RNA-bind"/>
    <property type="match status" value="1"/>
</dbReference>
<feature type="region of interest" description="Disordered" evidence="7">
    <location>
        <begin position="128"/>
        <end position="156"/>
    </location>
</feature>
<name>A0A196SDJ6_BLAHN</name>
<dbReference type="Gene3D" id="3.30.70.330">
    <property type="match status" value="1"/>
</dbReference>
<evidence type="ECO:0000259" key="8">
    <source>
        <dbReference type="PROSITE" id="PS50102"/>
    </source>
</evidence>
<dbReference type="AlphaFoldDB" id="A0A196SDJ6"/>